<protein>
    <recommendedName>
        <fullName evidence="4">MotA/TolQ/ExbB proton channel family protein</fullName>
    </recommendedName>
</protein>
<sequence>MGFLGHMIGMITALDTLSVNSDIAYDVLAGGIKVGLLSPVFGMIVFLIARLGIIGLILKKK</sequence>
<evidence type="ECO:0000313" key="2">
    <source>
        <dbReference type="EMBL" id="TYQ00451.1"/>
    </source>
</evidence>
<evidence type="ECO:0008006" key="4">
    <source>
        <dbReference type="Google" id="ProtNLM"/>
    </source>
</evidence>
<dbReference type="Proteomes" id="UP000323136">
    <property type="component" value="Unassembled WGS sequence"/>
</dbReference>
<keyword evidence="1" id="KW-0472">Membrane</keyword>
<evidence type="ECO:0000256" key="1">
    <source>
        <dbReference type="SAM" id="Phobius"/>
    </source>
</evidence>
<organism evidence="2 3">
    <name type="scientific">Tenacibaculum adriaticum</name>
    <dbReference type="NCBI Taxonomy" id="413713"/>
    <lineage>
        <taxon>Bacteria</taxon>
        <taxon>Pseudomonadati</taxon>
        <taxon>Bacteroidota</taxon>
        <taxon>Flavobacteriia</taxon>
        <taxon>Flavobacteriales</taxon>
        <taxon>Flavobacteriaceae</taxon>
        <taxon>Tenacibaculum</taxon>
    </lineage>
</organism>
<dbReference type="AlphaFoldDB" id="A0A5S5DWT9"/>
<reference evidence="2 3" key="1">
    <citation type="submission" date="2019-07" db="EMBL/GenBank/DDBJ databases">
        <title>Genomic Encyclopedia of Type Strains, Phase IV (KMG-IV): sequencing the most valuable type-strain genomes for metagenomic binning, comparative biology and taxonomic classification.</title>
        <authorList>
            <person name="Goeker M."/>
        </authorList>
    </citation>
    <scope>NUCLEOTIDE SEQUENCE [LARGE SCALE GENOMIC DNA]</scope>
    <source>
        <strain evidence="2 3">DSM 18961</strain>
    </source>
</reference>
<comment type="caution">
    <text evidence="2">The sequence shown here is derived from an EMBL/GenBank/DDBJ whole genome shotgun (WGS) entry which is preliminary data.</text>
</comment>
<accession>A0A5S5DWT9</accession>
<keyword evidence="3" id="KW-1185">Reference proteome</keyword>
<proteinExistence type="predicted"/>
<keyword evidence="1" id="KW-1133">Transmembrane helix</keyword>
<gene>
    <name evidence="2" type="ORF">C7447_1011067</name>
</gene>
<feature type="transmembrane region" description="Helical" evidence="1">
    <location>
        <begin position="36"/>
        <end position="58"/>
    </location>
</feature>
<keyword evidence="1" id="KW-0812">Transmembrane</keyword>
<dbReference type="EMBL" id="VNIA01000001">
    <property type="protein sequence ID" value="TYQ00451.1"/>
    <property type="molecule type" value="Genomic_DNA"/>
</dbReference>
<evidence type="ECO:0000313" key="3">
    <source>
        <dbReference type="Proteomes" id="UP000323136"/>
    </source>
</evidence>
<name>A0A5S5DWT9_9FLAO</name>